<organism evidence="10 11">
    <name type="scientific">Acetobacter estunensis</name>
    <dbReference type="NCBI Taxonomy" id="104097"/>
    <lineage>
        <taxon>Bacteria</taxon>
        <taxon>Pseudomonadati</taxon>
        <taxon>Pseudomonadota</taxon>
        <taxon>Alphaproteobacteria</taxon>
        <taxon>Acetobacterales</taxon>
        <taxon>Acetobacteraceae</taxon>
        <taxon>Acetobacter</taxon>
    </lineage>
</organism>
<dbReference type="Proteomes" id="UP000597459">
    <property type="component" value="Unassembled WGS sequence"/>
</dbReference>
<keyword evidence="1 8" id="KW-0963">Cytoplasm</keyword>
<dbReference type="PANTHER" id="PTHR19136">
    <property type="entry name" value="MOLYBDENUM COFACTOR GUANYLYLTRANSFERASE"/>
    <property type="match status" value="1"/>
</dbReference>
<comment type="cofactor">
    <cofactor evidence="8">
        <name>Mg(2+)</name>
        <dbReference type="ChEBI" id="CHEBI:18420"/>
    </cofactor>
</comment>
<dbReference type="GO" id="GO:0046872">
    <property type="term" value="F:metal ion binding"/>
    <property type="evidence" value="ECO:0007669"/>
    <property type="project" value="UniProtKB-KW"/>
</dbReference>
<feature type="binding site" evidence="8">
    <location>
        <position position="29"/>
    </location>
    <ligand>
        <name>GTP</name>
        <dbReference type="ChEBI" id="CHEBI:37565"/>
    </ligand>
</feature>
<keyword evidence="5 8" id="KW-0460">Magnesium</keyword>
<comment type="caution">
    <text evidence="8">Lacks conserved residue(s) required for the propagation of feature annotation.</text>
</comment>
<keyword evidence="7 8" id="KW-0501">Molybdenum cofactor biosynthesis</keyword>
<dbReference type="InterPro" id="IPR025877">
    <property type="entry name" value="MobA-like_NTP_Trfase"/>
</dbReference>
<dbReference type="CDD" id="cd02503">
    <property type="entry name" value="MobA"/>
    <property type="match status" value="1"/>
</dbReference>
<sequence>MKNDILTMKSPIFGLILAGGKSMRMGRDKAAIYYKGLPQLQRAFDLLQKHVDSCFISIREPAYATNVRAHFPSIMDDVELTGPAAGLRAAHRAYPEVAWFVLACDMPLLQDDDIKELITARTLDADGVVWTPNGIEIYPLCAVWEKKTLSQLNEIKDNHYRPLRSYLQNVVKLVTPHPDHFLNANIPADWERLKKV</sequence>
<comment type="similarity">
    <text evidence="8">Belongs to the MobA family.</text>
</comment>
<dbReference type="GO" id="GO:0005737">
    <property type="term" value="C:cytoplasm"/>
    <property type="evidence" value="ECO:0007669"/>
    <property type="project" value="UniProtKB-SubCell"/>
</dbReference>
<feature type="binding site" evidence="8">
    <location>
        <begin position="17"/>
        <end position="19"/>
    </location>
    <ligand>
        <name>GTP</name>
        <dbReference type="ChEBI" id="CHEBI:37565"/>
    </ligand>
</feature>
<dbReference type="InterPro" id="IPR013482">
    <property type="entry name" value="Molybde_CF_guanTrfase"/>
</dbReference>
<dbReference type="GO" id="GO:0006777">
    <property type="term" value="P:Mo-molybdopterin cofactor biosynthetic process"/>
    <property type="evidence" value="ECO:0007669"/>
    <property type="project" value="UniProtKB-KW"/>
</dbReference>
<proteinExistence type="inferred from homology"/>
<dbReference type="GO" id="GO:0061603">
    <property type="term" value="F:molybdenum cofactor guanylyltransferase activity"/>
    <property type="evidence" value="ECO:0007669"/>
    <property type="project" value="UniProtKB-EC"/>
</dbReference>
<dbReference type="InterPro" id="IPR029044">
    <property type="entry name" value="Nucleotide-diphossugar_trans"/>
</dbReference>
<accession>A0A967ECI6</accession>
<feature type="binding site" evidence="8">
    <location>
        <position position="105"/>
    </location>
    <ligand>
        <name>Mg(2+)</name>
        <dbReference type="ChEBI" id="CHEBI:18420"/>
    </ligand>
</feature>
<evidence type="ECO:0000259" key="9">
    <source>
        <dbReference type="Pfam" id="PF12804"/>
    </source>
</evidence>
<dbReference type="Gene3D" id="3.90.550.10">
    <property type="entry name" value="Spore Coat Polysaccharide Biosynthesis Protein SpsA, Chain A"/>
    <property type="match status" value="1"/>
</dbReference>
<keyword evidence="2 8" id="KW-0808">Transferase</keyword>
<evidence type="ECO:0000313" key="10">
    <source>
        <dbReference type="EMBL" id="NHO54668.1"/>
    </source>
</evidence>
<dbReference type="AlphaFoldDB" id="A0A967ECI6"/>
<evidence type="ECO:0000256" key="2">
    <source>
        <dbReference type="ARBA" id="ARBA00022679"/>
    </source>
</evidence>
<dbReference type="HAMAP" id="MF_00316">
    <property type="entry name" value="MobA"/>
    <property type="match status" value="1"/>
</dbReference>
<evidence type="ECO:0000256" key="1">
    <source>
        <dbReference type="ARBA" id="ARBA00022490"/>
    </source>
</evidence>
<dbReference type="GO" id="GO:0005525">
    <property type="term" value="F:GTP binding"/>
    <property type="evidence" value="ECO:0007669"/>
    <property type="project" value="UniProtKB-UniRule"/>
</dbReference>
<gene>
    <name evidence="8" type="primary">mobA</name>
    <name evidence="10" type="ORF">GOB87_12060</name>
</gene>
<reference evidence="10" key="1">
    <citation type="submission" date="2019-11" db="EMBL/GenBank/DDBJ databases">
        <title>Description of new Acetobacter species.</title>
        <authorList>
            <person name="Cleenwerck I."/>
            <person name="Sombolestani A.S."/>
        </authorList>
    </citation>
    <scope>NUCLEOTIDE SEQUENCE</scope>
    <source>
        <strain evidence="10">LMG 1626</strain>
    </source>
</reference>
<dbReference type="EMBL" id="WOTH01000029">
    <property type="protein sequence ID" value="NHO54668.1"/>
    <property type="molecule type" value="Genomic_DNA"/>
</dbReference>
<feature type="binding site" evidence="8">
    <location>
        <position position="105"/>
    </location>
    <ligand>
        <name>GTP</name>
        <dbReference type="ChEBI" id="CHEBI:37565"/>
    </ligand>
</feature>
<keyword evidence="11" id="KW-1185">Reference proteome</keyword>
<feature type="domain" description="MobA-like NTP transferase" evidence="9">
    <location>
        <begin position="14"/>
        <end position="167"/>
    </location>
</feature>
<feature type="binding site" evidence="8">
    <location>
        <position position="76"/>
    </location>
    <ligand>
        <name>GTP</name>
        <dbReference type="ChEBI" id="CHEBI:37565"/>
    </ligand>
</feature>
<keyword evidence="3 8" id="KW-0479">Metal-binding</keyword>
<comment type="subcellular location">
    <subcellularLocation>
        <location evidence="8">Cytoplasm</location>
    </subcellularLocation>
</comment>
<keyword evidence="6 8" id="KW-0342">GTP-binding</keyword>
<comment type="catalytic activity">
    <reaction evidence="8">
        <text>Mo-molybdopterin + GTP + H(+) = Mo-molybdopterin guanine dinucleotide + diphosphate</text>
        <dbReference type="Rhea" id="RHEA:34243"/>
        <dbReference type="ChEBI" id="CHEBI:15378"/>
        <dbReference type="ChEBI" id="CHEBI:33019"/>
        <dbReference type="ChEBI" id="CHEBI:37565"/>
        <dbReference type="ChEBI" id="CHEBI:71302"/>
        <dbReference type="ChEBI" id="CHEBI:71310"/>
        <dbReference type="EC" id="2.7.7.77"/>
    </reaction>
</comment>
<keyword evidence="4 8" id="KW-0547">Nucleotide-binding</keyword>
<comment type="domain">
    <text evidence="8">The N-terminal domain determines nucleotide recognition and specific binding, while the C-terminal domain determines the specific binding to the target protein.</text>
</comment>
<protein>
    <recommendedName>
        <fullName evidence="8">Molybdenum cofactor guanylyltransferase</fullName>
        <shortName evidence="8">MoCo guanylyltransferase</shortName>
        <ecNumber evidence="8">2.7.7.77</ecNumber>
    </recommendedName>
    <alternativeName>
        <fullName evidence="8">GTP:molybdopterin guanylyltransferase</fullName>
    </alternativeName>
    <alternativeName>
        <fullName evidence="8">Mo-MPT guanylyltransferase</fullName>
    </alternativeName>
    <alternativeName>
        <fullName evidence="8">Molybdopterin guanylyltransferase</fullName>
    </alternativeName>
    <alternativeName>
        <fullName evidence="8">Molybdopterin-guanine dinucleotide synthase</fullName>
        <shortName evidence="8">MGD synthase</shortName>
    </alternativeName>
</protein>
<dbReference type="EC" id="2.7.7.77" evidence="8"/>
<dbReference type="PANTHER" id="PTHR19136:SF81">
    <property type="entry name" value="MOLYBDENUM COFACTOR GUANYLYLTRANSFERASE"/>
    <property type="match status" value="1"/>
</dbReference>
<evidence type="ECO:0000256" key="3">
    <source>
        <dbReference type="ARBA" id="ARBA00022723"/>
    </source>
</evidence>
<comment type="caution">
    <text evidence="10">The sequence shown here is derived from an EMBL/GenBank/DDBJ whole genome shotgun (WGS) entry which is preliminary data.</text>
</comment>
<evidence type="ECO:0000256" key="7">
    <source>
        <dbReference type="ARBA" id="ARBA00023150"/>
    </source>
</evidence>
<name>A0A967ECI6_9PROT</name>
<evidence type="ECO:0000313" key="11">
    <source>
        <dbReference type="Proteomes" id="UP000597459"/>
    </source>
</evidence>
<evidence type="ECO:0000256" key="8">
    <source>
        <dbReference type="HAMAP-Rule" id="MF_00316"/>
    </source>
</evidence>
<comment type="function">
    <text evidence="8">Transfers a GMP moiety from GTP to Mo-molybdopterin (Mo-MPT) cofactor (Moco or molybdenum cofactor) to form Mo-molybdopterin guanine dinucleotide (Mo-MGD) cofactor.</text>
</comment>
<evidence type="ECO:0000256" key="4">
    <source>
        <dbReference type="ARBA" id="ARBA00022741"/>
    </source>
</evidence>
<comment type="subunit">
    <text evidence="8">Monomer.</text>
</comment>
<dbReference type="SUPFAM" id="SSF53448">
    <property type="entry name" value="Nucleotide-diphospho-sugar transferases"/>
    <property type="match status" value="1"/>
</dbReference>
<evidence type="ECO:0000256" key="6">
    <source>
        <dbReference type="ARBA" id="ARBA00023134"/>
    </source>
</evidence>
<dbReference type="RefSeq" id="WP_166317143.1">
    <property type="nucleotide sequence ID" value="NZ_WOTH01000029.1"/>
</dbReference>
<evidence type="ECO:0000256" key="5">
    <source>
        <dbReference type="ARBA" id="ARBA00022842"/>
    </source>
</evidence>
<dbReference type="Pfam" id="PF12804">
    <property type="entry name" value="NTP_transf_3"/>
    <property type="match status" value="1"/>
</dbReference>